<feature type="non-terminal residue" evidence="5">
    <location>
        <position position="1"/>
    </location>
</feature>
<dbReference type="PROSITE" id="PS51864">
    <property type="entry name" value="ASTACIN"/>
    <property type="match status" value="1"/>
</dbReference>
<name>A0A0C2GGS7_9BILA</name>
<dbReference type="Proteomes" id="UP000054047">
    <property type="component" value="Unassembled WGS sequence"/>
</dbReference>
<dbReference type="SMART" id="SM00235">
    <property type="entry name" value="ZnMc"/>
    <property type="match status" value="1"/>
</dbReference>
<dbReference type="SUPFAM" id="SSF55486">
    <property type="entry name" value="Metalloproteases ('zincins'), catalytic domain"/>
    <property type="match status" value="1"/>
</dbReference>
<evidence type="ECO:0000256" key="2">
    <source>
        <dbReference type="PROSITE-ProRule" id="PRU01211"/>
    </source>
</evidence>
<dbReference type="Gene3D" id="3.40.390.10">
    <property type="entry name" value="Collagenase (Catalytic Domain)"/>
    <property type="match status" value="1"/>
</dbReference>
<dbReference type="PRINTS" id="PR00480">
    <property type="entry name" value="ASTACIN"/>
</dbReference>
<keyword evidence="6" id="KW-1185">Reference proteome</keyword>
<keyword evidence="2 3" id="KW-0482">Metalloprotease</keyword>
<dbReference type="GO" id="GO:0004222">
    <property type="term" value="F:metalloendopeptidase activity"/>
    <property type="evidence" value="ECO:0007669"/>
    <property type="project" value="UniProtKB-UniRule"/>
</dbReference>
<feature type="active site" evidence="2">
    <location>
        <position position="165"/>
    </location>
</feature>
<evidence type="ECO:0000259" key="4">
    <source>
        <dbReference type="PROSITE" id="PS51864"/>
    </source>
</evidence>
<evidence type="ECO:0000313" key="5">
    <source>
        <dbReference type="EMBL" id="KIH60355.1"/>
    </source>
</evidence>
<feature type="binding site" evidence="2">
    <location>
        <position position="174"/>
    </location>
    <ligand>
        <name>Zn(2+)</name>
        <dbReference type="ChEBI" id="CHEBI:29105"/>
        <note>catalytic</note>
    </ligand>
</feature>
<protein>
    <recommendedName>
        <fullName evidence="3">Metalloendopeptidase</fullName>
        <ecNumber evidence="3">3.4.24.-</ecNumber>
    </recommendedName>
</protein>
<reference evidence="5 6" key="1">
    <citation type="submission" date="2013-12" db="EMBL/GenBank/DDBJ databases">
        <title>Draft genome of the parsitic nematode Ancylostoma duodenale.</title>
        <authorList>
            <person name="Mitreva M."/>
        </authorList>
    </citation>
    <scope>NUCLEOTIDE SEQUENCE [LARGE SCALE GENOMIC DNA]</scope>
    <source>
        <strain evidence="5 6">Zhejiang</strain>
    </source>
</reference>
<sequence>ELEGKEINDMDANRRLVFQKDILLTKSEARDIIDEFERQDKSGSIRNKRQALRRNRTDEQLWMEGVKYAFEPTNASQSPSSCEEERDKLMKGFRLAAKAWEENTCINFTEIEVDHETAENETEIDFLYVGGDGTEDCLSHVGKYGGYQPLILGKGCEAFVYVAHEIGHALGLYHTQSRHDRFQHIKLNWNKISREGLKYEFVKLSKAENRNLQLPYVLAV</sequence>
<dbReference type="OrthoDB" id="5862166at2759"/>
<dbReference type="AlphaFoldDB" id="A0A0C2GGS7"/>
<dbReference type="InterPro" id="IPR024079">
    <property type="entry name" value="MetalloPept_cat_dom_sf"/>
</dbReference>
<dbReference type="InterPro" id="IPR001506">
    <property type="entry name" value="Peptidase_M12A"/>
</dbReference>
<comment type="cofactor">
    <cofactor evidence="2 3">
        <name>Zn(2+)</name>
        <dbReference type="ChEBI" id="CHEBI:29105"/>
    </cofactor>
    <text evidence="2 3">Binds 1 zinc ion per subunit.</text>
</comment>
<organism evidence="5 6">
    <name type="scientific">Ancylostoma duodenale</name>
    <dbReference type="NCBI Taxonomy" id="51022"/>
    <lineage>
        <taxon>Eukaryota</taxon>
        <taxon>Metazoa</taxon>
        <taxon>Ecdysozoa</taxon>
        <taxon>Nematoda</taxon>
        <taxon>Chromadorea</taxon>
        <taxon>Rhabditida</taxon>
        <taxon>Rhabditina</taxon>
        <taxon>Rhabditomorpha</taxon>
        <taxon>Strongyloidea</taxon>
        <taxon>Ancylostomatidae</taxon>
        <taxon>Ancylostomatinae</taxon>
        <taxon>Ancylostoma</taxon>
    </lineage>
</organism>
<keyword evidence="2 3" id="KW-0378">Hydrolase</keyword>
<keyword evidence="2 3" id="KW-0862">Zinc</keyword>
<dbReference type="InterPro" id="IPR006026">
    <property type="entry name" value="Peptidase_Metallo"/>
</dbReference>
<keyword evidence="2 3" id="KW-0645">Protease</keyword>
<dbReference type="PANTHER" id="PTHR10127">
    <property type="entry name" value="DISCOIDIN, CUB, EGF, LAMININ , AND ZINC METALLOPROTEASE DOMAIN CONTAINING"/>
    <property type="match status" value="1"/>
</dbReference>
<feature type="binding site" evidence="2">
    <location>
        <position position="168"/>
    </location>
    <ligand>
        <name>Zn(2+)</name>
        <dbReference type="ChEBI" id="CHEBI:29105"/>
        <note>catalytic</note>
    </ligand>
</feature>
<dbReference type="EC" id="3.4.24.-" evidence="3"/>
<comment type="caution">
    <text evidence="2">Lacks conserved residue(s) required for the propagation of feature annotation.</text>
</comment>
<dbReference type="EMBL" id="KN731034">
    <property type="protein sequence ID" value="KIH60355.1"/>
    <property type="molecule type" value="Genomic_DNA"/>
</dbReference>
<feature type="domain" description="Peptidase M12A" evidence="4">
    <location>
        <begin position="50"/>
        <end position="220"/>
    </location>
</feature>
<keyword evidence="1" id="KW-1015">Disulfide bond</keyword>
<evidence type="ECO:0000256" key="1">
    <source>
        <dbReference type="ARBA" id="ARBA00023157"/>
    </source>
</evidence>
<dbReference type="PANTHER" id="PTHR10127:SF891">
    <property type="entry name" value="ZINC METALLOPROTEINASE NAS-29"/>
    <property type="match status" value="1"/>
</dbReference>
<dbReference type="Pfam" id="PF01400">
    <property type="entry name" value="Astacin"/>
    <property type="match status" value="1"/>
</dbReference>
<gene>
    <name evidence="5" type="ORF">ANCDUO_09399</name>
</gene>
<proteinExistence type="predicted"/>
<keyword evidence="2 3" id="KW-0479">Metal-binding</keyword>
<feature type="binding site" evidence="2">
    <location>
        <position position="164"/>
    </location>
    <ligand>
        <name>Zn(2+)</name>
        <dbReference type="ChEBI" id="CHEBI:29105"/>
        <note>catalytic</note>
    </ligand>
</feature>
<dbReference type="GO" id="GO:0006508">
    <property type="term" value="P:proteolysis"/>
    <property type="evidence" value="ECO:0007669"/>
    <property type="project" value="UniProtKB-KW"/>
</dbReference>
<evidence type="ECO:0000256" key="3">
    <source>
        <dbReference type="RuleBase" id="RU361183"/>
    </source>
</evidence>
<dbReference type="GO" id="GO:0008270">
    <property type="term" value="F:zinc ion binding"/>
    <property type="evidence" value="ECO:0007669"/>
    <property type="project" value="UniProtKB-UniRule"/>
</dbReference>
<evidence type="ECO:0000313" key="6">
    <source>
        <dbReference type="Proteomes" id="UP000054047"/>
    </source>
</evidence>
<accession>A0A0C2GGS7</accession>